<dbReference type="GO" id="GO:0003677">
    <property type="term" value="F:DNA binding"/>
    <property type="evidence" value="ECO:0007669"/>
    <property type="project" value="UniProtKB-UniRule"/>
</dbReference>
<feature type="domain" description="HTH tetR-type" evidence="3">
    <location>
        <begin position="10"/>
        <end position="70"/>
    </location>
</feature>
<protein>
    <recommendedName>
        <fullName evidence="3">HTH tetR-type domain-containing protein</fullName>
    </recommendedName>
</protein>
<dbReference type="InterPro" id="IPR050624">
    <property type="entry name" value="HTH-type_Tx_Regulator"/>
</dbReference>
<keyword evidence="1 2" id="KW-0238">DNA-binding</keyword>
<evidence type="ECO:0000313" key="5">
    <source>
        <dbReference type="Proteomes" id="UP000425960"/>
    </source>
</evidence>
<dbReference type="Gene3D" id="1.10.10.60">
    <property type="entry name" value="Homeodomain-like"/>
    <property type="match status" value="2"/>
</dbReference>
<dbReference type="EMBL" id="AP021876">
    <property type="protein sequence ID" value="BBO79444.1"/>
    <property type="molecule type" value="Genomic_DNA"/>
</dbReference>
<feature type="domain" description="HTH tetR-type" evidence="3">
    <location>
        <begin position="213"/>
        <end position="273"/>
    </location>
</feature>
<dbReference type="InterPro" id="IPR009057">
    <property type="entry name" value="Homeodomain-like_sf"/>
</dbReference>
<dbReference type="PROSITE" id="PS50977">
    <property type="entry name" value="HTH_TETR_2"/>
    <property type="match status" value="2"/>
</dbReference>
<evidence type="ECO:0000313" key="4">
    <source>
        <dbReference type="EMBL" id="BBO79444.1"/>
    </source>
</evidence>
<feature type="DNA-binding region" description="H-T-H motif" evidence="2">
    <location>
        <begin position="33"/>
        <end position="52"/>
    </location>
</feature>
<dbReference type="SUPFAM" id="SSF46689">
    <property type="entry name" value="Homeodomain-like"/>
    <property type="match status" value="2"/>
</dbReference>
<dbReference type="PANTHER" id="PTHR43479:SF11">
    <property type="entry name" value="ACREF_ENVCD OPERON REPRESSOR-RELATED"/>
    <property type="match status" value="1"/>
</dbReference>
<evidence type="ECO:0000256" key="1">
    <source>
        <dbReference type="ARBA" id="ARBA00023125"/>
    </source>
</evidence>
<organism evidence="4 5">
    <name type="scientific">Desulfosarcina ovata subsp. sediminis</name>
    <dbReference type="NCBI Taxonomy" id="885957"/>
    <lineage>
        <taxon>Bacteria</taxon>
        <taxon>Pseudomonadati</taxon>
        <taxon>Thermodesulfobacteriota</taxon>
        <taxon>Desulfobacteria</taxon>
        <taxon>Desulfobacterales</taxon>
        <taxon>Desulfosarcinaceae</taxon>
        <taxon>Desulfosarcina</taxon>
    </lineage>
</organism>
<name>A0A5K7ZDX0_9BACT</name>
<proteinExistence type="predicted"/>
<accession>A0A5K7ZDX0</accession>
<dbReference type="InterPro" id="IPR013570">
    <property type="entry name" value="Tscrpt_reg_YsiA_C"/>
</dbReference>
<dbReference type="PRINTS" id="PR00455">
    <property type="entry name" value="HTHTETR"/>
</dbReference>
<evidence type="ECO:0000256" key="2">
    <source>
        <dbReference type="PROSITE-ProRule" id="PRU00335"/>
    </source>
</evidence>
<reference evidence="4 5" key="1">
    <citation type="submission" date="2019-11" db="EMBL/GenBank/DDBJ databases">
        <title>Comparative genomics of hydrocarbon-degrading Desulfosarcina strains.</title>
        <authorList>
            <person name="Watanabe M."/>
            <person name="Kojima H."/>
            <person name="Fukui M."/>
        </authorList>
    </citation>
    <scope>NUCLEOTIDE SEQUENCE [LARGE SCALE GENOMIC DNA]</scope>
    <source>
        <strain evidence="4 5">28bB2T</strain>
    </source>
</reference>
<dbReference type="InterPro" id="IPR001647">
    <property type="entry name" value="HTH_TetR"/>
</dbReference>
<dbReference type="KEGG" id="dov:DSCO28_00100"/>
<dbReference type="PANTHER" id="PTHR43479">
    <property type="entry name" value="ACREF/ENVCD OPERON REPRESSOR-RELATED"/>
    <property type="match status" value="1"/>
</dbReference>
<dbReference type="Proteomes" id="UP000425960">
    <property type="component" value="Chromosome"/>
</dbReference>
<dbReference type="SUPFAM" id="SSF48498">
    <property type="entry name" value="Tetracyclin repressor-like, C-terminal domain"/>
    <property type="match status" value="2"/>
</dbReference>
<dbReference type="AlphaFoldDB" id="A0A5K7ZDX0"/>
<dbReference type="InterPro" id="IPR036271">
    <property type="entry name" value="Tet_transcr_reg_TetR-rel_C_sf"/>
</dbReference>
<dbReference type="Gene3D" id="1.10.357.10">
    <property type="entry name" value="Tetracycline Repressor, domain 2"/>
    <property type="match status" value="2"/>
</dbReference>
<sequence>MIVKNKVLAANRRKNLLKSAQEIFSQKGLVDSNISDIAIKAGISDSNIYHYFVNKEDLLFYALADKLDEVEKELRLHLEGIRDPVSKLGKMIWYHLYINDLSPHETRVLKDLLFECRSNKNFYSHEGYQALRRYTKIMSDILQQGVNQKIFRSDINLILVRNMIFGLLDEESLSLFSSQEIDRTLPDFNGIIDLVLSIISCEEGVGKEIVNGDNKEARILKAAVRVFSEKGYNAATMAEIASVANVAEGTIYSYYESKIDLLFSIPKRRFKWLCDSRDEVFQINCPIKKLRRFIRLLFTTFMGNRDFLRVFLLDIKLNKKFYVSPVYKDYIDYVSIIETILEDGKERGIFKTNINNRLFRNLFLGAFTHLATRWVILDKTNPIDMMQSIEDLVSLLCWSVVIDKADLQEIEESIG</sequence>
<dbReference type="Pfam" id="PF00440">
    <property type="entry name" value="TetR_N"/>
    <property type="match status" value="2"/>
</dbReference>
<dbReference type="Pfam" id="PF08359">
    <property type="entry name" value="TetR_C_4"/>
    <property type="match status" value="2"/>
</dbReference>
<feature type="DNA-binding region" description="H-T-H motif" evidence="2">
    <location>
        <begin position="236"/>
        <end position="255"/>
    </location>
</feature>
<gene>
    <name evidence="4" type="ORF">DSCO28_00100</name>
</gene>
<evidence type="ECO:0000259" key="3">
    <source>
        <dbReference type="PROSITE" id="PS50977"/>
    </source>
</evidence>